<gene>
    <name evidence="1" type="ORF">C8D94_10468</name>
</gene>
<comment type="caution">
    <text evidence="1">The sequence shown here is derived from an EMBL/GenBank/DDBJ whole genome shotgun (WGS) entry which is preliminary data.</text>
</comment>
<accession>A0A370Q8K7</accession>
<organism evidence="1 2">
    <name type="scientific">Marinirhabdus gelatinilytica</name>
    <dbReference type="NCBI Taxonomy" id="1703343"/>
    <lineage>
        <taxon>Bacteria</taxon>
        <taxon>Pseudomonadati</taxon>
        <taxon>Bacteroidota</taxon>
        <taxon>Flavobacteriia</taxon>
        <taxon>Flavobacteriales</taxon>
        <taxon>Flavobacteriaceae</taxon>
    </lineage>
</organism>
<dbReference type="RefSeq" id="WP_394340216.1">
    <property type="nucleotide sequence ID" value="NZ_QRAO01000004.1"/>
</dbReference>
<protein>
    <submittedName>
        <fullName evidence="1">Zinc carboxypeptidase</fullName>
    </submittedName>
</protein>
<dbReference type="Proteomes" id="UP000255317">
    <property type="component" value="Unassembled WGS sequence"/>
</dbReference>
<sequence>MKISDKKLSSIYSMLYFVAIFSMVGCSEKSRKNNFDFTTHFEKSSGTETPTYQEVITFYNNLSEAHNSIAMYEMQRTDSGKPLHLVTFNPNRSFESEFSKNDKKSVLLINNGIHPGESDGIDASMLLMRDLAEGKIPAPENLIVAVIPVYNIGGALNRNSHTRTNQNGPEEYGFRGNARNYDLNRDFIKADTKNARAFANIFRIVKPDYFIDNHVSNGADYQYTLTHLFTQHNKLGGRLGEYLNTSFMPKLEDSLQKNEWDITPYVNVFNKSPEAGFTQFMDSPRYSTGYTTLFGTVGMMVETHMLKPYRQRVEGTYKLMEQFIKIADEDSELVQNLKKIDRDLYKPGDKYPIQWKVDSSKTATLQFKGYEASQIPSEVTGQQRLKFDRDKPFTRDVTYYNTFAPLASITIPEAYIVPKGYWNVLDLLKQNKIHYETIQRDTIIKAQVYHIKDYKTFQNPYEGHYPHYSTQVEATTENVEVKKGDYWFSTDQDGVRYLIETLEPSAPDSFFNWNFFDAILQQKEGFSPYVWEDKAMEFLNENPEIQKQFEAKKRQDPSFEANWFLQLDWIHKQTPNYEKAHLRYPIVRVGG</sequence>
<keyword evidence="2" id="KW-1185">Reference proteome</keyword>
<keyword evidence="1" id="KW-0645">Protease</keyword>
<dbReference type="AlphaFoldDB" id="A0A370Q8K7"/>
<dbReference type="EMBL" id="QRAO01000004">
    <property type="protein sequence ID" value="RDK84696.1"/>
    <property type="molecule type" value="Genomic_DNA"/>
</dbReference>
<name>A0A370Q8K7_9FLAO</name>
<dbReference type="CDD" id="cd06241">
    <property type="entry name" value="M14-like"/>
    <property type="match status" value="1"/>
</dbReference>
<dbReference type="GO" id="GO:0004180">
    <property type="term" value="F:carboxypeptidase activity"/>
    <property type="evidence" value="ECO:0007669"/>
    <property type="project" value="UniProtKB-KW"/>
</dbReference>
<dbReference type="Gene3D" id="3.40.630.10">
    <property type="entry name" value="Zn peptidases"/>
    <property type="match status" value="1"/>
</dbReference>
<evidence type="ECO:0000313" key="2">
    <source>
        <dbReference type="Proteomes" id="UP000255317"/>
    </source>
</evidence>
<proteinExistence type="predicted"/>
<evidence type="ECO:0000313" key="1">
    <source>
        <dbReference type="EMBL" id="RDK84696.1"/>
    </source>
</evidence>
<dbReference type="SUPFAM" id="SSF53187">
    <property type="entry name" value="Zn-dependent exopeptidases"/>
    <property type="match status" value="1"/>
</dbReference>
<dbReference type="PROSITE" id="PS51257">
    <property type="entry name" value="PROKAR_LIPOPROTEIN"/>
    <property type="match status" value="1"/>
</dbReference>
<reference evidence="1 2" key="1">
    <citation type="submission" date="2018-07" db="EMBL/GenBank/DDBJ databases">
        <title>Genomic Encyclopedia of Type Strains, Phase IV (KMG-IV): sequencing the most valuable type-strain genomes for metagenomic binning, comparative biology and taxonomic classification.</title>
        <authorList>
            <person name="Goeker M."/>
        </authorList>
    </citation>
    <scope>NUCLEOTIDE SEQUENCE [LARGE SCALE GENOMIC DNA]</scope>
    <source>
        <strain evidence="1 2">DSM 101478</strain>
    </source>
</reference>
<keyword evidence="1" id="KW-0378">Hydrolase</keyword>
<keyword evidence="1" id="KW-0121">Carboxypeptidase</keyword>